<evidence type="ECO:0000313" key="2">
    <source>
        <dbReference type="EMBL" id="KAI6780726.1"/>
    </source>
</evidence>
<feature type="chain" id="PRO_5040115166" evidence="1">
    <location>
        <begin position="20"/>
        <end position="256"/>
    </location>
</feature>
<dbReference type="GeneID" id="75827749"/>
<name>A0A9Q0BDD9_9HYPO</name>
<reference evidence="2" key="1">
    <citation type="journal article" date="2021" name="J Fungi (Basel)">
        <title>Genomic and Metabolomic Analyses of the Marine Fungus Emericellopsis cladophorae: Insights into Saltwater Adaptability Mechanisms and Its Biosynthetic Potential.</title>
        <authorList>
            <person name="Goncalves M.F.M."/>
            <person name="Hilario S."/>
            <person name="Van de Peer Y."/>
            <person name="Esteves A.C."/>
            <person name="Alves A."/>
        </authorList>
    </citation>
    <scope>NUCLEOTIDE SEQUENCE</scope>
    <source>
        <strain evidence="2">MUM 19.33</strain>
    </source>
</reference>
<proteinExistence type="predicted"/>
<evidence type="ECO:0000313" key="3">
    <source>
        <dbReference type="Proteomes" id="UP001055219"/>
    </source>
</evidence>
<organism evidence="2 3">
    <name type="scientific">Emericellopsis cladophorae</name>
    <dbReference type="NCBI Taxonomy" id="2686198"/>
    <lineage>
        <taxon>Eukaryota</taxon>
        <taxon>Fungi</taxon>
        <taxon>Dikarya</taxon>
        <taxon>Ascomycota</taxon>
        <taxon>Pezizomycotina</taxon>
        <taxon>Sordariomycetes</taxon>
        <taxon>Hypocreomycetidae</taxon>
        <taxon>Hypocreales</taxon>
        <taxon>Bionectriaceae</taxon>
        <taxon>Emericellopsis</taxon>
    </lineage>
</organism>
<dbReference type="RefSeq" id="XP_051361582.1">
    <property type="nucleotide sequence ID" value="XM_051507290.1"/>
</dbReference>
<gene>
    <name evidence="2" type="ORF">J7T54_001230</name>
</gene>
<sequence>MKFTALTLAIALAASGANAEIYQKPPLNNVKPHLVENFPWKNPFPIEESDVVEPSCEAVKHFFAREYTLHELMEEPPRGLKPWADGLKKLFSSREYPGGWSGYDRHGYDRSILKMDYADVPLALREWIEEQERTEGEWKGLFGVFRDSKGDEDTVDDVVDVKENIDRSQDKDRVVMFAPAAVYHVLPLWVAEESDCKDKLLDLSNYKPEPADGTVVGWADHKRPKENKITEFRVTVNALKEKAVPSASEGIKKEEL</sequence>
<evidence type="ECO:0000256" key="1">
    <source>
        <dbReference type="SAM" id="SignalP"/>
    </source>
</evidence>
<reference evidence="2" key="2">
    <citation type="submission" date="2022-07" db="EMBL/GenBank/DDBJ databases">
        <authorList>
            <person name="Goncalves M.F.M."/>
            <person name="Hilario S."/>
            <person name="Van De Peer Y."/>
            <person name="Esteves A.C."/>
            <person name="Alves A."/>
        </authorList>
    </citation>
    <scope>NUCLEOTIDE SEQUENCE</scope>
    <source>
        <strain evidence="2">MUM 19.33</strain>
    </source>
</reference>
<keyword evidence="3" id="KW-1185">Reference proteome</keyword>
<protein>
    <submittedName>
        <fullName evidence="2">Uncharacterized protein</fullName>
    </submittedName>
</protein>
<dbReference type="OrthoDB" id="4359806at2759"/>
<dbReference type="AlphaFoldDB" id="A0A9Q0BDD9"/>
<accession>A0A9Q0BDD9</accession>
<keyword evidence="1" id="KW-0732">Signal</keyword>
<dbReference type="EMBL" id="JAGIXG020000029">
    <property type="protein sequence ID" value="KAI6780726.1"/>
    <property type="molecule type" value="Genomic_DNA"/>
</dbReference>
<feature type="signal peptide" evidence="1">
    <location>
        <begin position="1"/>
        <end position="19"/>
    </location>
</feature>
<comment type="caution">
    <text evidence="2">The sequence shown here is derived from an EMBL/GenBank/DDBJ whole genome shotgun (WGS) entry which is preliminary data.</text>
</comment>
<dbReference type="Proteomes" id="UP001055219">
    <property type="component" value="Unassembled WGS sequence"/>
</dbReference>